<dbReference type="InterPro" id="IPR005135">
    <property type="entry name" value="Endo/exonuclease/phosphatase"/>
</dbReference>
<evidence type="ECO:0000313" key="3">
    <source>
        <dbReference type="Proteomes" id="UP001159428"/>
    </source>
</evidence>
<dbReference type="EMBL" id="CALNXJ010000001">
    <property type="protein sequence ID" value="CAH3031640.1"/>
    <property type="molecule type" value="Genomic_DNA"/>
</dbReference>
<protein>
    <recommendedName>
        <fullName evidence="1">Endonuclease/exonuclease/phosphatase domain-containing protein</fullName>
    </recommendedName>
</protein>
<feature type="non-terminal residue" evidence="2">
    <location>
        <position position="130"/>
    </location>
</feature>
<organism evidence="2 3">
    <name type="scientific">Pocillopora meandrina</name>
    <dbReference type="NCBI Taxonomy" id="46732"/>
    <lineage>
        <taxon>Eukaryota</taxon>
        <taxon>Metazoa</taxon>
        <taxon>Cnidaria</taxon>
        <taxon>Anthozoa</taxon>
        <taxon>Hexacorallia</taxon>
        <taxon>Scleractinia</taxon>
        <taxon>Astrocoeniina</taxon>
        <taxon>Pocilloporidae</taxon>
        <taxon>Pocillopora</taxon>
    </lineage>
</organism>
<keyword evidence="3" id="KW-1185">Reference proteome</keyword>
<dbReference type="Pfam" id="PF03372">
    <property type="entry name" value="Exo_endo_phos"/>
    <property type="match status" value="1"/>
</dbReference>
<accession>A0AAU9VKQ3</accession>
<dbReference type="InterPro" id="IPR036691">
    <property type="entry name" value="Endo/exonu/phosph_ase_sf"/>
</dbReference>
<dbReference type="AlphaFoldDB" id="A0AAU9VKQ3"/>
<evidence type="ECO:0000313" key="2">
    <source>
        <dbReference type="EMBL" id="CAH3031640.1"/>
    </source>
</evidence>
<dbReference type="GO" id="GO:0003824">
    <property type="term" value="F:catalytic activity"/>
    <property type="evidence" value="ECO:0007669"/>
    <property type="project" value="InterPro"/>
</dbReference>
<dbReference type="Proteomes" id="UP001159428">
    <property type="component" value="Unassembled WGS sequence"/>
</dbReference>
<dbReference type="SUPFAM" id="SSF56219">
    <property type="entry name" value="DNase I-like"/>
    <property type="match status" value="1"/>
</dbReference>
<feature type="domain" description="Endonuclease/exonuclease/phosphatase" evidence="1">
    <location>
        <begin position="15"/>
        <end position="106"/>
    </location>
</feature>
<proteinExistence type="predicted"/>
<evidence type="ECO:0000259" key="1">
    <source>
        <dbReference type="Pfam" id="PF03372"/>
    </source>
</evidence>
<sequence length="130" mass="14745">MTNSKIKSDSLKLVSLNVRGLSNFRKCGAIFTWCRKQKADLIFLQETHSTKAGGYKWKKEWGSEIIFSHGSLNARVRFYQNLSATLRKMDPRSDDNIVVGGDFNCPLNPTFDKKGGILIPRQHVINSIEN</sequence>
<name>A0AAU9VKQ3_9CNID</name>
<dbReference type="Gene3D" id="3.60.10.10">
    <property type="entry name" value="Endonuclease/exonuclease/phosphatase"/>
    <property type="match status" value="1"/>
</dbReference>
<reference evidence="2 3" key="1">
    <citation type="submission" date="2022-05" db="EMBL/GenBank/DDBJ databases">
        <authorList>
            <consortium name="Genoscope - CEA"/>
            <person name="William W."/>
        </authorList>
    </citation>
    <scope>NUCLEOTIDE SEQUENCE [LARGE SCALE GENOMIC DNA]</scope>
</reference>
<comment type="caution">
    <text evidence="2">The sequence shown here is derived from an EMBL/GenBank/DDBJ whole genome shotgun (WGS) entry which is preliminary data.</text>
</comment>
<gene>
    <name evidence="2" type="ORF">PMEA_00000389</name>
</gene>